<feature type="region of interest" description="Disordered" evidence="12">
    <location>
        <begin position="556"/>
        <end position="577"/>
    </location>
</feature>
<keyword evidence="6" id="KW-0805">Transcription regulation</keyword>
<dbReference type="GO" id="GO:0008270">
    <property type="term" value="F:zinc ion binding"/>
    <property type="evidence" value="ECO:0007669"/>
    <property type="project" value="UniProtKB-KW"/>
</dbReference>
<feature type="compositionally biased region" description="Polar residues" evidence="12">
    <location>
        <begin position="280"/>
        <end position="289"/>
    </location>
</feature>
<evidence type="ECO:0000256" key="9">
    <source>
        <dbReference type="ARBA" id="ARBA00023242"/>
    </source>
</evidence>
<comment type="subcellular location">
    <subcellularLocation>
        <location evidence="1">Nucleus</location>
    </subcellularLocation>
</comment>
<reference evidence="14" key="1">
    <citation type="submission" date="2023-07" db="EMBL/GenBank/DDBJ databases">
        <title>Chromosome-level genome assembly of Artemia franciscana.</title>
        <authorList>
            <person name="Jo E."/>
        </authorList>
    </citation>
    <scope>NUCLEOTIDE SEQUENCE</scope>
    <source>
        <tissue evidence="14">Whole body</tissue>
    </source>
</reference>
<dbReference type="InterPro" id="IPR013087">
    <property type="entry name" value="Znf_C2H2_type"/>
</dbReference>
<feature type="domain" description="C2H2-type" evidence="13">
    <location>
        <begin position="460"/>
        <end position="489"/>
    </location>
</feature>
<evidence type="ECO:0000256" key="5">
    <source>
        <dbReference type="ARBA" id="ARBA00022833"/>
    </source>
</evidence>
<feature type="compositionally biased region" description="Polar residues" evidence="12">
    <location>
        <begin position="18"/>
        <end position="29"/>
    </location>
</feature>
<dbReference type="FunFam" id="3.30.160.60:FF:000014">
    <property type="entry name" value="Transcription factor Sp3"/>
    <property type="match status" value="1"/>
</dbReference>
<dbReference type="Proteomes" id="UP001187531">
    <property type="component" value="Unassembled WGS sequence"/>
</dbReference>
<dbReference type="EMBL" id="JAVRJZ010000004">
    <property type="protein sequence ID" value="KAK2723208.1"/>
    <property type="molecule type" value="Genomic_DNA"/>
</dbReference>
<feature type="region of interest" description="Disordered" evidence="12">
    <location>
        <begin position="277"/>
        <end position="324"/>
    </location>
</feature>
<keyword evidence="15" id="KW-1185">Reference proteome</keyword>
<keyword evidence="3" id="KW-0677">Repeat</keyword>
<comment type="similarity">
    <text evidence="10">Belongs to the Sp1 C2H2-type zinc-finger protein family.</text>
</comment>
<dbReference type="AlphaFoldDB" id="A0AA88L9C0"/>
<dbReference type="Gene3D" id="3.30.160.60">
    <property type="entry name" value="Classic Zinc Finger"/>
    <property type="match status" value="3"/>
</dbReference>
<feature type="compositionally biased region" description="Basic and acidic residues" evidence="12">
    <location>
        <begin position="1"/>
        <end position="17"/>
    </location>
</feature>
<keyword evidence="2" id="KW-0479">Metal-binding</keyword>
<organism evidence="14 15">
    <name type="scientific">Artemia franciscana</name>
    <name type="common">Brine shrimp</name>
    <name type="synonym">Artemia sanfranciscana</name>
    <dbReference type="NCBI Taxonomy" id="6661"/>
    <lineage>
        <taxon>Eukaryota</taxon>
        <taxon>Metazoa</taxon>
        <taxon>Ecdysozoa</taxon>
        <taxon>Arthropoda</taxon>
        <taxon>Crustacea</taxon>
        <taxon>Branchiopoda</taxon>
        <taxon>Anostraca</taxon>
        <taxon>Artemiidae</taxon>
        <taxon>Artemia</taxon>
    </lineage>
</organism>
<evidence type="ECO:0000256" key="12">
    <source>
        <dbReference type="SAM" id="MobiDB-lite"/>
    </source>
</evidence>
<evidence type="ECO:0000256" key="10">
    <source>
        <dbReference type="ARBA" id="ARBA00038409"/>
    </source>
</evidence>
<evidence type="ECO:0000256" key="1">
    <source>
        <dbReference type="ARBA" id="ARBA00004123"/>
    </source>
</evidence>
<evidence type="ECO:0000256" key="2">
    <source>
        <dbReference type="ARBA" id="ARBA00022723"/>
    </source>
</evidence>
<keyword evidence="4 11" id="KW-0863">Zinc-finger</keyword>
<gene>
    <name evidence="14" type="ORF">QYM36_001772</name>
</gene>
<dbReference type="PROSITE" id="PS50157">
    <property type="entry name" value="ZINC_FINGER_C2H2_2"/>
    <property type="match status" value="3"/>
</dbReference>
<dbReference type="PANTHER" id="PTHR23235">
    <property type="entry name" value="KRUEPPEL-LIKE TRANSCRIPTION FACTOR"/>
    <property type="match status" value="1"/>
</dbReference>
<feature type="compositionally biased region" description="Polar residues" evidence="12">
    <location>
        <begin position="559"/>
        <end position="570"/>
    </location>
</feature>
<comment type="caution">
    <text evidence="14">The sequence shown here is derived from an EMBL/GenBank/DDBJ whole genome shotgun (WGS) entry which is preliminary data.</text>
</comment>
<dbReference type="SMART" id="SM00355">
    <property type="entry name" value="ZnF_C2H2"/>
    <property type="match status" value="3"/>
</dbReference>
<dbReference type="PANTHER" id="PTHR23235:SF120">
    <property type="entry name" value="KRUPPEL-LIKE FACTOR 15"/>
    <property type="match status" value="1"/>
</dbReference>
<feature type="domain" description="C2H2-type" evidence="13">
    <location>
        <begin position="520"/>
        <end position="547"/>
    </location>
</feature>
<evidence type="ECO:0000256" key="6">
    <source>
        <dbReference type="ARBA" id="ARBA00023015"/>
    </source>
</evidence>
<keyword evidence="9" id="KW-0539">Nucleus</keyword>
<protein>
    <recommendedName>
        <fullName evidence="13">C2H2-type domain-containing protein</fullName>
    </recommendedName>
</protein>
<feature type="domain" description="C2H2-type" evidence="13">
    <location>
        <begin position="490"/>
        <end position="519"/>
    </location>
</feature>
<dbReference type="InterPro" id="IPR036236">
    <property type="entry name" value="Znf_C2H2_sf"/>
</dbReference>
<sequence length="622" mass="67992">MKKEEDFYEGSQEHQDINQESNADATQQTAQVITCPQQIQNILQTGAPSISLVQVPAESLQAASQGGPKTVQISGSPQIVSLQNLQGQIIQGGQLIQTSTGQNISFSVIQPSVSTIEINGQEYYVQAPNTVSSSNQASQMTQTNVSHSQTGSTVRAPTASVVSPTVLHNTAMQAGQAITVRPQASMQQNFVQIPMQQTIPVQIPVSTATGQTVYQTVNLPVQVISPSSLHQVIQTPNGQFQVIQPQVQSVPSPQLAQFVTPNGVQTFQIATVASIPAPATNPNQQTEITHQPPSPSESSQSDDESGESQNEPTSRPQNVEASQVHQISVGGQINGMTLIPAGQLRQTQIPNIAQNYPVQHIPGIGNVQIIPAAALQQVGVQQMMPIGAQVFAGNIQEQPSQNTATITTPDGTTVVMLASGFNGNREQETGGKTRLRRVACTCPNCKDGDNRSPLTKRKIHICHIPGCRKQYGKTSHLRAHLRWHNGDRPFVCSWYFCGKRFTRSDELQRHKRTHTGEKKFICTECEKRFMRSDHLSKHMKIHQKNREFEKTDVKGLSLSGASNDNENSEVMQPDETMEDGEYDLTVETGVNDESDEDQPLTIFHSETDNTSYIVETKEENIV</sequence>
<keyword evidence="8" id="KW-0804">Transcription</keyword>
<evidence type="ECO:0000256" key="3">
    <source>
        <dbReference type="ARBA" id="ARBA00022737"/>
    </source>
</evidence>
<evidence type="ECO:0000313" key="14">
    <source>
        <dbReference type="EMBL" id="KAK2723208.1"/>
    </source>
</evidence>
<name>A0AA88L9C0_ARTSF</name>
<keyword evidence="5" id="KW-0862">Zinc</keyword>
<dbReference type="Pfam" id="PF00096">
    <property type="entry name" value="zf-C2H2"/>
    <property type="match status" value="2"/>
</dbReference>
<evidence type="ECO:0000313" key="15">
    <source>
        <dbReference type="Proteomes" id="UP001187531"/>
    </source>
</evidence>
<evidence type="ECO:0000256" key="8">
    <source>
        <dbReference type="ARBA" id="ARBA00023163"/>
    </source>
</evidence>
<feature type="region of interest" description="Disordered" evidence="12">
    <location>
        <begin position="1"/>
        <end position="29"/>
    </location>
</feature>
<keyword evidence="7" id="KW-0238">DNA-binding</keyword>
<accession>A0AA88L9C0</accession>
<evidence type="ECO:0000256" key="4">
    <source>
        <dbReference type="ARBA" id="ARBA00022771"/>
    </source>
</evidence>
<dbReference type="FunFam" id="3.30.160.60:FF:000736">
    <property type="entry name" value="Zinc finger protein 423"/>
    <property type="match status" value="1"/>
</dbReference>
<dbReference type="PROSITE" id="PS00028">
    <property type="entry name" value="ZINC_FINGER_C2H2_1"/>
    <property type="match status" value="3"/>
</dbReference>
<evidence type="ECO:0000256" key="11">
    <source>
        <dbReference type="PROSITE-ProRule" id="PRU00042"/>
    </source>
</evidence>
<evidence type="ECO:0000259" key="13">
    <source>
        <dbReference type="PROSITE" id="PS50157"/>
    </source>
</evidence>
<dbReference type="GO" id="GO:0000978">
    <property type="term" value="F:RNA polymerase II cis-regulatory region sequence-specific DNA binding"/>
    <property type="evidence" value="ECO:0007669"/>
    <property type="project" value="TreeGrafter"/>
</dbReference>
<dbReference type="GO" id="GO:0000981">
    <property type="term" value="F:DNA-binding transcription factor activity, RNA polymerase II-specific"/>
    <property type="evidence" value="ECO:0007669"/>
    <property type="project" value="TreeGrafter"/>
</dbReference>
<proteinExistence type="inferred from homology"/>
<dbReference type="GO" id="GO:0005634">
    <property type="term" value="C:nucleus"/>
    <property type="evidence" value="ECO:0007669"/>
    <property type="project" value="UniProtKB-SubCell"/>
</dbReference>
<feature type="compositionally biased region" description="Polar residues" evidence="12">
    <location>
        <begin position="310"/>
        <end position="324"/>
    </location>
</feature>
<dbReference type="SUPFAM" id="SSF57667">
    <property type="entry name" value="beta-beta-alpha zinc fingers"/>
    <property type="match status" value="2"/>
</dbReference>
<evidence type="ECO:0000256" key="7">
    <source>
        <dbReference type="ARBA" id="ARBA00023125"/>
    </source>
</evidence>